<name>A0A9N9PV73_9HELO</name>
<keyword evidence="1" id="KW-0472">Membrane</keyword>
<evidence type="ECO:0000313" key="3">
    <source>
        <dbReference type="Proteomes" id="UP000696280"/>
    </source>
</evidence>
<gene>
    <name evidence="2" type="ORF">HYFRA_00011279</name>
</gene>
<protein>
    <submittedName>
        <fullName evidence="2">Uncharacterized protein</fullName>
    </submittedName>
</protein>
<comment type="caution">
    <text evidence="2">The sequence shown here is derived from an EMBL/GenBank/DDBJ whole genome shotgun (WGS) entry which is preliminary data.</text>
</comment>
<accession>A0A9N9PV73</accession>
<evidence type="ECO:0000313" key="2">
    <source>
        <dbReference type="EMBL" id="CAG8955297.1"/>
    </source>
</evidence>
<reference evidence="2" key="1">
    <citation type="submission" date="2021-07" db="EMBL/GenBank/DDBJ databases">
        <authorList>
            <person name="Durling M."/>
        </authorList>
    </citation>
    <scope>NUCLEOTIDE SEQUENCE</scope>
</reference>
<evidence type="ECO:0000256" key="1">
    <source>
        <dbReference type="SAM" id="Phobius"/>
    </source>
</evidence>
<keyword evidence="3" id="KW-1185">Reference proteome</keyword>
<feature type="transmembrane region" description="Helical" evidence="1">
    <location>
        <begin position="58"/>
        <end position="75"/>
    </location>
</feature>
<dbReference type="Proteomes" id="UP000696280">
    <property type="component" value="Unassembled WGS sequence"/>
</dbReference>
<keyword evidence="1" id="KW-1133">Transmembrane helix</keyword>
<dbReference type="AlphaFoldDB" id="A0A9N9PV73"/>
<dbReference type="OrthoDB" id="3445924at2759"/>
<keyword evidence="1" id="KW-0812">Transmembrane</keyword>
<sequence length="85" mass="9521">MAPTAQLLGLTRSRLLVKAPRFARPQQIRSIETMVSTKTSGKQASDWGYQWKRVGGTALMYGPVVGIVMFWPYAVKPVMDFFEGI</sequence>
<proteinExistence type="predicted"/>
<dbReference type="EMBL" id="CAJVRL010000061">
    <property type="protein sequence ID" value="CAG8955297.1"/>
    <property type="molecule type" value="Genomic_DNA"/>
</dbReference>
<organism evidence="2 3">
    <name type="scientific">Hymenoscyphus fraxineus</name>
    <dbReference type="NCBI Taxonomy" id="746836"/>
    <lineage>
        <taxon>Eukaryota</taxon>
        <taxon>Fungi</taxon>
        <taxon>Dikarya</taxon>
        <taxon>Ascomycota</taxon>
        <taxon>Pezizomycotina</taxon>
        <taxon>Leotiomycetes</taxon>
        <taxon>Helotiales</taxon>
        <taxon>Helotiaceae</taxon>
        <taxon>Hymenoscyphus</taxon>
    </lineage>
</organism>